<dbReference type="Proteomes" id="UP000029989">
    <property type="component" value="Unassembled WGS sequence"/>
</dbReference>
<sequence length="947" mass="98414">MNSGASVPAAALAALSRLDGADRLYSLDFERPPGAFGGGLVVDRWHGWEALSEGFEWLVDLLSVDARLPLDGLVGQRATLWTRAADGSRIPRSGLVREAACIGSDGGLARYRVSLVPWTWLLTQGRHSRVYQDRGVVGIIESVFDAYAPYAAWQVGDEVGPFLDGARPRSYCVQYRETDFDFVSRLLAEEGLAWRIEEAEEAAGGHRLVLFAGSGDGPQDATAEAGGGVRFHRSDATEATDSIQALGRPVGIGATALTLLSHDYKGGALGASIPLGNAADTAAALEVYDPAGAYAFADHAEAARYAGLMADAEAARRDGWLGRSTVRSFRAGRWLAVRAGVTELGGGTPDELLLVAVQQAGINNLPDAVRDVLPLMPEASMALPGTLSRAAWSAVWARAEAVGYGNAFTAVPRALDWRPVLVDDTGLRMNPRPTAPGYQTAVVVGEGGELHSDALGRVRVRFHFQRDAGGAAASDSCWLRVSQRYAGPGVGSQFLPRIGQEVLVGFLDGDIDRPIVLASLYNGQGEAGIAPTPGGEGGDDDTARLYADARDHRPSAQGNLAGGHAPAWHGMSGDADGHRNPAALSGFKSKEFFGPGHNRLVFDDSDGQLRLQLATTHAASELNLGHLVHQADNFRGSFRGEGFELRTDQWGAVRGQRGLWVSAYGNGPDAPAGEHVAATALLKQATQLGQSFSDIAGTHLTVKLAAHQGAAKANQSTLIGDQSPLAALHASAATTVDGASYPEAEADAPQRSTAAGADRVPHSGDALLGLSAPAGIGLVAGQSLHWSTGETLTVASGADSNLAIAGDLRIHAGQAIGWLAGAVEGGVTAAHALALVTAEGELRLEAQNDVLKLQSKDPLKVISANGEVELAAGKTVHLATEGGASITIEGGNISVACPGNITVHAGKKSFVGGAEEEYPLPEFPGSVCVECMLKAQVQGAPLAAKNG</sequence>
<evidence type="ECO:0000256" key="1">
    <source>
        <dbReference type="SAM" id="MobiDB-lite"/>
    </source>
</evidence>
<dbReference type="EMBL" id="AVPT01000011">
    <property type="protein sequence ID" value="KGM56566.1"/>
    <property type="molecule type" value="Genomic_DNA"/>
</dbReference>
<dbReference type="InterPro" id="IPR028244">
    <property type="entry name" value="T6SS_Rhs_Vgr_dom"/>
</dbReference>
<protein>
    <submittedName>
        <fullName evidence="5">Type IV secretion protein Rhs</fullName>
    </submittedName>
</protein>
<dbReference type="NCBIfam" id="TIGR01646">
    <property type="entry name" value="vgr_GE"/>
    <property type="match status" value="1"/>
</dbReference>
<dbReference type="AlphaFoldDB" id="A0A0A0F054"/>
<feature type="domain" description="DUF2345" evidence="3">
    <location>
        <begin position="757"/>
        <end position="914"/>
    </location>
</feature>
<dbReference type="InterPro" id="IPR006533">
    <property type="entry name" value="T6SS_Vgr_RhsGE"/>
</dbReference>
<dbReference type="InterPro" id="IPR037026">
    <property type="entry name" value="Vgr_OB-fold_dom_sf"/>
</dbReference>
<evidence type="ECO:0000313" key="6">
    <source>
        <dbReference type="Proteomes" id="UP000029989"/>
    </source>
</evidence>
<dbReference type="InterPro" id="IPR006531">
    <property type="entry name" value="Gp5/Vgr_OB"/>
</dbReference>
<dbReference type="Gene3D" id="4.10.220.110">
    <property type="match status" value="1"/>
</dbReference>
<dbReference type="OrthoDB" id="5959035at2"/>
<dbReference type="Pfam" id="PF04717">
    <property type="entry name" value="Phage_base_V"/>
    <property type="match status" value="1"/>
</dbReference>
<gene>
    <name evidence="5" type="ORF">N799_03160</name>
</gene>
<dbReference type="RefSeq" id="WP_036210249.1">
    <property type="nucleotide sequence ID" value="NZ_AVPT01000011.1"/>
</dbReference>
<evidence type="ECO:0000259" key="3">
    <source>
        <dbReference type="Pfam" id="PF10106"/>
    </source>
</evidence>
<dbReference type="Pfam" id="PF05954">
    <property type="entry name" value="Phage_GPD"/>
    <property type="match status" value="1"/>
</dbReference>
<accession>A0A0A0F054</accession>
<reference evidence="5 6" key="1">
    <citation type="journal article" date="2015" name="Stand. Genomic Sci.">
        <title>Genomic information of the arsenic-resistant bacterium Lysobacter arseniciresistens type strain ZS79(T) and comparison of Lysobacter draft genomes.</title>
        <authorList>
            <person name="Liu L."/>
            <person name="Zhang S."/>
            <person name="Luo M."/>
            <person name="Wang G."/>
        </authorList>
    </citation>
    <scope>NUCLEOTIDE SEQUENCE [LARGE SCALE GENOMIC DNA]</scope>
    <source>
        <strain evidence="5 6">ZS79</strain>
    </source>
</reference>
<dbReference type="Pfam" id="PF13296">
    <property type="entry name" value="T6SS_Vgr"/>
    <property type="match status" value="1"/>
</dbReference>
<dbReference type="SUPFAM" id="SSF69255">
    <property type="entry name" value="gp5 N-terminal domain-like"/>
    <property type="match status" value="1"/>
</dbReference>
<dbReference type="Gene3D" id="3.55.50.10">
    <property type="entry name" value="Baseplate protein-like domains"/>
    <property type="match status" value="1"/>
</dbReference>
<feature type="region of interest" description="Disordered" evidence="1">
    <location>
        <begin position="556"/>
        <end position="581"/>
    </location>
</feature>
<evidence type="ECO:0000259" key="2">
    <source>
        <dbReference type="Pfam" id="PF04717"/>
    </source>
</evidence>
<comment type="caution">
    <text evidence="5">The sequence shown here is derived from an EMBL/GenBank/DDBJ whole genome shotgun (WGS) entry which is preliminary data.</text>
</comment>
<proteinExistence type="predicted"/>
<dbReference type="Pfam" id="PF10106">
    <property type="entry name" value="DUF2345"/>
    <property type="match status" value="1"/>
</dbReference>
<organism evidence="5 6">
    <name type="scientific">Lysobacter arseniciresistens ZS79</name>
    <dbReference type="NCBI Taxonomy" id="913325"/>
    <lineage>
        <taxon>Bacteria</taxon>
        <taxon>Pseudomonadati</taxon>
        <taxon>Pseudomonadota</taxon>
        <taxon>Gammaproteobacteria</taxon>
        <taxon>Lysobacterales</taxon>
        <taxon>Lysobacteraceae</taxon>
        <taxon>Novilysobacter</taxon>
    </lineage>
</organism>
<feature type="domain" description="Putative type VI secretion system Rhs element associated Vgr" evidence="4">
    <location>
        <begin position="590"/>
        <end position="696"/>
    </location>
</feature>
<evidence type="ECO:0000313" key="5">
    <source>
        <dbReference type="EMBL" id="KGM56566.1"/>
    </source>
</evidence>
<keyword evidence="6" id="KW-1185">Reference proteome</keyword>
<dbReference type="eggNOG" id="COG3501">
    <property type="taxonomic scope" value="Bacteria"/>
</dbReference>
<dbReference type="SUPFAM" id="SSF69279">
    <property type="entry name" value="Phage tail proteins"/>
    <property type="match status" value="2"/>
</dbReference>
<feature type="domain" description="Gp5/Type VI secretion system Vgr protein OB-fold" evidence="2">
    <location>
        <begin position="451"/>
        <end position="521"/>
    </location>
</feature>
<dbReference type="STRING" id="913325.N799_03160"/>
<evidence type="ECO:0000259" key="4">
    <source>
        <dbReference type="Pfam" id="PF13296"/>
    </source>
</evidence>
<dbReference type="Gene3D" id="2.40.50.230">
    <property type="entry name" value="Gp5 N-terminal domain"/>
    <property type="match status" value="1"/>
</dbReference>
<name>A0A0A0F054_9GAMM</name>
<dbReference type="InterPro" id="IPR018769">
    <property type="entry name" value="VgrG2_DUF2345"/>
</dbReference>
<dbReference type="Gene3D" id="2.30.110.50">
    <property type="match status" value="1"/>
</dbReference>
<dbReference type="eggNOG" id="COG4253">
    <property type="taxonomic scope" value="Bacteria"/>
</dbReference>